<evidence type="ECO:0000313" key="2">
    <source>
        <dbReference type="Proteomes" id="UP000038750"/>
    </source>
</evidence>
<dbReference type="AlphaFoldDB" id="A0A0T9MUL8"/>
<dbReference type="OrthoDB" id="6637679at2"/>
<dbReference type="Proteomes" id="UP000038750">
    <property type="component" value="Unassembled WGS sequence"/>
</dbReference>
<dbReference type="EMBL" id="CPZJ01000019">
    <property type="protein sequence ID" value="CNG48846.1"/>
    <property type="molecule type" value="Genomic_DNA"/>
</dbReference>
<reference evidence="1 2" key="1">
    <citation type="submission" date="2015-03" db="EMBL/GenBank/DDBJ databases">
        <authorList>
            <person name="Murphy D."/>
        </authorList>
    </citation>
    <scope>NUCLEOTIDE SEQUENCE [LARGE SCALE GENOMIC DNA]</scope>
    <source>
        <strain evidence="1 2">BR165/97</strain>
    </source>
</reference>
<evidence type="ECO:0000313" key="1">
    <source>
        <dbReference type="EMBL" id="CNG48846.1"/>
    </source>
</evidence>
<gene>
    <name evidence="1" type="ORF">ERS008530_03888</name>
</gene>
<name>A0A0T9MUL8_YERIN</name>
<protein>
    <submittedName>
        <fullName evidence="1">Uncharacterized protein</fullName>
    </submittedName>
</protein>
<organism evidence="1 2">
    <name type="scientific">Yersinia intermedia</name>
    <dbReference type="NCBI Taxonomy" id="631"/>
    <lineage>
        <taxon>Bacteria</taxon>
        <taxon>Pseudomonadati</taxon>
        <taxon>Pseudomonadota</taxon>
        <taxon>Gammaproteobacteria</taxon>
        <taxon>Enterobacterales</taxon>
        <taxon>Yersiniaceae</taxon>
        <taxon>Yersinia</taxon>
    </lineage>
</organism>
<sequence>MSDNNLDYQRGYTEMVRLCAMMLIVQLDTREGHRLQALSTSRAESLRDECARLLNLFSMPVQFDKTKHDEVFQRLIAIFTEVAGDNSNAWLSYQPAMQLLRGHVN</sequence>
<dbReference type="RefSeq" id="WP_050074465.1">
    <property type="nucleotide sequence ID" value="NZ_CPZJ01000019.1"/>
</dbReference>
<proteinExistence type="predicted"/>
<accession>A0A0T9MUL8</accession>